<comment type="caution">
    <text evidence="2">The sequence shown here is derived from an EMBL/GenBank/DDBJ whole genome shotgun (WGS) entry which is preliminary data.</text>
</comment>
<evidence type="ECO:0000256" key="1">
    <source>
        <dbReference type="SAM" id="Phobius"/>
    </source>
</evidence>
<gene>
    <name evidence="2" type="ORF">MFIFM68171_10350</name>
</gene>
<keyword evidence="3" id="KW-1185">Reference proteome</keyword>
<dbReference type="GeneID" id="98181092"/>
<evidence type="ECO:0000313" key="2">
    <source>
        <dbReference type="EMBL" id="GAB1320140.1"/>
    </source>
</evidence>
<proteinExistence type="predicted"/>
<evidence type="ECO:0008006" key="4">
    <source>
        <dbReference type="Google" id="ProtNLM"/>
    </source>
</evidence>
<sequence length="283" mass="31129">MRVFLGCSSRYRPTAHKPSRPYLPKNVVNLQVTSDNKANSEFATQRFENDNENMNSRQSPFSHRPQLTPAATATINPQISRLEILLVTLVIGTVLVLLPACALWLCIAFDRRRRRRGLRHSYHPSGYHHGLDGATDAPPLSWADKKPLLPLALDEDISGWAPPLPRSRRTGRFGSIDAAATAAAVVAVADRAGVVLSSLRQVVVAVWSGLVGMGSQVATSLSSLRRDVESGHAEDDGEVYPSSGREILGVEKERVLRKRECWYPCSLQRGEEEREGGRGEGMV</sequence>
<dbReference type="EMBL" id="BAAFSV010000006">
    <property type="protein sequence ID" value="GAB1320140.1"/>
    <property type="molecule type" value="Genomic_DNA"/>
</dbReference>
<reference evidence="2 3" key="1">
    <citation type="submission" date="2024-09" db="EMBL/GenBank/DDBJ databases">
        <title>Itraconazole resistance in Madurella fahalii resulting from another homologue of gene encoding cytochrome P450 14-alpha sterol demethylase (CYP51).</title>
        <authorList>
            <person name="Yoshioka I."/>
            <person name="Fahal A.H."/>
            <person name="Kaneko S."/>
            <person name="Yaguchi T."/>
        </authorList>
    </citation>
    <scope>NUCLEOTIDE SEQUENCE [LARGE SCALE GENOMIC DNA]</scope>
    <source>
        <strain evidence="2 3">IFM 68171</strain>
    </source>
</reference>
<protein>
    <recommendedName>
        <fullName evidence="4">Transmembrane protein</fullName>
    </recommendedName>
</protein>
<dbReference type="Proteomes" id="UP001628179">
    <property type="component" value="Unassembled WGS sequence"/>
</dbReference>
<accession>A0ABQ0GQY4</accession>
<keyword evidence="1" id="KW-0812">Transmembrane</keyword>
<name>A0ABQ0GQY4_9PEZI</name>
<organism evidence="2 3">
    <name type="scientific">Madurella fahalii</name>
    <dbReference type="NCBI Taxonomy" id="1157608"/>
    <lineage>
        <taxon>Eukaryota</taxon>
        <taxon>Fungi</taxon>
        <taxon>Dikarya</taxon>
        <taxon>Ascomycota</taxon>
        <taxon>Pezizomycotina</taxon>
        <taxon>Sordariomycetes</taxon>
        <taxon>Sordariomycetidae</taxon>
        <taxon>Sordariales</taxon>
        <taxon>Sordariales incertae sedis</taxon>
        <taxon>Madurella</taxon>
    </lineage>
</organism>
<feature type="transmembrane region" description="Helical" evidence="1">
    <location>
        <begin position="84"/>
        <end position="109"/>
    </location>
</feature>
<keyword evidence="1" id="KW-1133">Transmembrane helix</keyword>
<keyword evidence="1" id="KW-0472">Membrane</keyword>
<evidence type="ECO:0000313" key="3">
    <source>
        <dbReference type="Proteomes" id="UP001628179"/>
    </source>
</evidence>
<dbReference type="RefSeq" id="XP_070921870.1">
    <property type="nucleotide sequence ID" value="XM_071065769.1"/>
</dbReference>